<sequence>EWVRIVLKDEDRGEAELRAKRFLNCEKRKNYKFDITAVSCRGKESEK</sequence>
<name>A0A8J2KUB6_9HEXA</name>
<dbReference type="AlphaFoldDB" id="A0A8J2KUB6"/>
<dbReference type="Proteomes" id="UP000708208">
    <property type="component" value="Unassembled WGS sequence"/>
</dbReference>
<comment type="caution">
    <text evidence="1">The sequence shown here is derived from an EMBL/GenBank/DDBJ whole genome shotgun (WGS) entry which is preliminary data.</text>
</comment>
<dbReference type="OrthoDB" id="10012272at2759"/>
<reference evidence="1" key="1">
    <citation type="submission" date="2021-06" db="EMBL/GenBank/DDBJ databases">
        <authorList>
            <person name="Hodson N. C."/>
            <person name="Mongue J. A."/>
            <person name="Jaron S. K."/>
        </authorList>
    </citation>
    <scope>NUCLEOTIDE SEQUENCE</scope>
</reference>
<keyword evidence="2" id="KW-1185">Reference proteome</keyword>
<feature type="non-terminal residue" evidence="1">
    <location>
        <position position="47"/>
    </location>
</feature>
<dbReference type="EMBL" id="CAJVCH010462083">
    <property type="protein sequence ID" value="CAG7819861.1"/>
    <property type="molecule type" value="Genomic_DNA"/>
</dbReference>
<proteinExistence type="predicted"/>
<evidence type="ECO:0000313" key="2">
    <source>
        <dbReference type="Proteomes" id="UP000708208"/>
    </source>
</evidence>
<accession>A0A8J2KUB6</accession>
<gene>
    <name evidence="1" type="ORF">AFUS01_LOCUS30282</name>
</gene>
<organism evidence="1 2">
    <name type="scientific">Allacma fusca</name>
    <dbReference type="NCBI Taxonomy" id="39272"/>
    <lineage>
        <taxon>Eukaryota</taxon>
        <taxon>Metazoa</taxon>
        <taxon>Ecdysozoa</taxon>
        <taxon>Arthropoda</taxon>
        <taxon>Hexapoda</taxon>
        <taxon>Collembola</taxon>
        <taxon>Symphypleona</taxon>
        <taxon>Sminthuridae</taxon>
        <taxon>Allacma</taxon>
    </lineage>
</organism>
<evidence type="ECO:0000313" key="1">
    <source>
        <dbReference type="EMBL" id="CAG7819861.1"/>
    </source>
</evidence>
<protein>
    <submittedName>
        <fullName evidence="1">Uncharacterized protein</fullName>
    </submittedName>
</protein>